<dbReference type="Proteomes" id="UP000824120">
    <property type="component" value="Chromosome 10"/>
</dbReference>
<comment type="caution">
    <text evidence="1">The sequence shown here is derived from an EMBL/GenBank/DDBJ whole genome shotgun (WGS) entry which is preliminary data.</text>
</comment>
<evidence type="ECO:0000313" key="2">
    <source>
        <dbReference type="Proteomes" id="UP000824120"/>
    </source>
</evidence>
<gene>
    <name evidence="1" type="ORF">H5410_049331</name>
</gene>
<evidence type="ECO:0000313" key="1">
    <source>
        <dbReference type="EMBL" id="KAG5578704.1"/>
    </source>
</evidence>
<dbReference type="AlphaFoldDB" id="A0A9J5WUN6"/>
<protein>
    <submittedName>
        <fullName evidence="1">Uncharacterized protein</fullName>
    </submittedName>
</protein>
<accession>A0A9J5WUN6</accession>
<organism evidence="1 2">
    <name type="scientific">Solanum commersonii</name>
    <name type="common">Commerson's wild potato</name>
    <name type="synonym">Commerson's nightshade</name>
    <dbReference type="NCBI Taxonomy" id="4109"/>
    <lineage>
        <taxon>Eukaryota</taxon>
        <taxon>Viridiplantae</taxon>
        <taxon>Streptophyta</taxon>
        <taxon>Embryophyta</taxon>
        <taxon>Tracheophyta</taxon>
        <taxon>Spermatophyta</taxon>
        <taxon>Magnoliopsida</taxon>
        <taxon>eudicotyledons</taxon>
        <taxon>Gunneridae</taxon>
        <taxon>Pentapetalae</taxon>
        <taxon>asterids</taxon>
        <taxon>lamiids</taxon>
        <taxon>Solanales</taxon>
        <taxon>Solanaceae</taxon>
        <taxon>Solanoideae</taxon>
        <taxon>Solaneae</taxon>
        <taxon>Solanum</taxon>
    </lineage>
</organism>
<feature type="non-terminal residue" evidence="1">
    <location>
        <position position="132"/>
    </location>
</feature>
<keyword evidence="2" id="KW-1185">Reference proteome</keyword>
<name>A0A9J5WUN6_SOLCO</name>
<sequence>MDPNGHHRQNISFSMSNEPRNLSYRARWSPRPKRPIFNVKLASEQSVGFIGHPEFQRHFHQKFTWTSVKTLVMEPVGHHSQNVPFSIFIGDPKFRRHFCQIFTWTFIKTLAIEPIGHHDQNVPFSRSNEPRS</sequence>
<dbReference type="EMBL" id="JACXVP010000010">
    <property type="protein sequence ID" value="KAG5578704.1"/>
    <property type="molecule type" value="Genomic_DNA"/>
</dbReference>
<reference evidence="1 2" key="1">
    <citation type="submission" date="2020-09" db="EMBL/GenBank/DDBJ databases">
        <title>De no assembly of potato wild relative species, Solanum commersonii.</title>
        <authorList>
            <person name="Cho K."/>
        </authorList>
    </citation>
    <scope>NUCLEOTIDE SEQUENCE [LARGE SCALE GENOMIC DNA]</scope>
    <source>
        <strain evidence="1">LZ3.2</strain>
        <tissue evidence="1">Leaf</tissue>
    </source>
</reference>
<proteinExistence type="predicted"/>